<keyword evidence="1" id="KW-1133">Transmembrane helix</keyword>
<organism evidence="2">
    <name type="scientific">Pithovirus LCDPAC01</name>
    <dbReference type="NCBI Taxonomy" id="2506600"/>
    <lineage>
        <taxon>Viruses</taxon>
        <taxon>Pithoviruses</taxon>
    </lineage>
</organism>
<keyword evidence="1" id="KW-0472">Membrane</keyword>
<accession>A0A481YMV6</accession>
<sequence length="259" mass="28839">MDTEIEIKLEFKHGPLDFFFTDRKEVTVLWKDIKGRVKYFLATSIQGQIFHVEGDTGHENGFSFRQGITKDTIYIVLPLNGSLFTNDNTLKNYLKMGANGNSFVRALPRNLFRGGRCNSVVFSPINDKTVSLKPRHVLYGNICAGDCDGKKCFETDGCGNRCGCPNGGNCSLKTGACVFPDVKINCVECGSHGGICQGSCFKGYECIQVSGHSQKPRYICRKKKRKSRMILYVILALIFAILVAIIARYLIQLPKGKQN</sequence>
<reference evidence="2" key="1">
    <citation type="journal article" date="2019" name="MBio">
        <title>Virus Genomes from Deep Sea Sediments Expand the Ocean Megavirome and Support Independent Origins of Viral Gigantism.</title>
        <authorList>
            <person name="Backstrom D."/>
            <person name="Yutin N."/>
            <person name="Jorgensen S.L."/>
            <person name="Dharamshi J."/>
            <person name="Homa F."/>
            <person name="Zaremba-Niedwiedzka K."/>
            <person name="Spang A."/>
            <person name="Wolf Y.I."/>
            <person name="Koonin E.V."/>
            <person name="Ettema T.J."/>
        </authorList>
    </citation>
    <scope>NUCLEOTIDE SEQUENCE</scope>
</reference>
<feature type="transmembrane region" description="Helical" evidence="1">
    <location>
        <begin position="229"/>
        <end position="251"/>
    </location>
</feature>
<protein>
    <recommendedName>
        <fullName evidence="3">Transmembrane protein</fullName>
    </recommendedName>
</protein>
<evidence type="ECO:0000313" key="2">
    <source>
        <dbReference type="EMBL" id="QBK84635.1"/>
    </source>
</evidence>
<name>A0A481YMV6_9VIRU</name>
<evidence type="ECO:0008006" key="3">
    <source>
        <dbReference type="Google" id="ProtNLM"/>
    </source>
</evidence>
<dbReference type="EMBL" id="MK500282">
    <property type="protein sequence ID" value="QBK84635.1"/>
    <property type="molecule type" value="Genomic_DNA"/>
</dbReference>
<keyword evidence="1" id="KW-0812">Transmembrane</keyword>
<proteinExistence type="predicted"/>
<evidence type="ECO:0000256" key="1">
    <source>
        <dbReference type="SAM" id="Phobius"/>
    </source>
</evidence>
<gene>
    <name evidence="2" type="ORF">LCDPAC01_01160</name>
</gene>